<keyword evidence="3" id="KW-0378">Hydrolase</keyword>
<feature type="region of interest" description="Disordered" evidence="1">
    <location>
        <begin position="238"/>
        <end position="257"/>
    </location>
</feature>
<keyword evidence="4" id="KW-1185">Reference proteome</keyword>
<dbReference type="EMBL" id="CP029487">
    <property type="protein sequence ID" value="QCT71125.1"/>
    <property type="molecule type" value="Genomic_DNA"/>
</dbReference>
<protein>
    <submittedName>
        <fullName evidence="3">Endonuclease</fullName>
    </submittedName>
</protein>
<dbReference type="GO" id="GO:0005524">
    <property type="term" value="F:ATP binding"/>
    <property type="evidence" value="ECO:0007669"/>
    <property type="project" value="UniProtKB-KW"/>
</dbReference>
<dbReference type="Pfam" id="PF04313">
    <property type="entry name" value="HSDR_N"/>
    <property type="match status" value="1"/>
</dbReference>
<dbReference type="GO" id="GO:0009035">
    <property type="term" value="F:type I site-specific deoxyribonuclease activity"/>
    <property type="evidence" value="ECO:0007669"/>
    <property type="project" value="UniProtKB-EC"/>
</dbReference>
<dbReference type="InterPro" id="IPR017035">
    <property type="entry name" value="UCP035009_HsdR_All3000-type"/>
</dbReference>
<accession>A0A4P9C8X5</accession>
<gene>
    <name evidence="3" type="ORF">CPZ25_007230</name>
</gene>
<dbReference type="GO" id="GO:0009307">
    <property type="term" value="P:DNA restriction-modification system"/>
    <property type="evidence" value="ECO:0007669"/>
    <property type="project" value="UniProtKB-KW"/>
</dbReference>
<sequence>MAFEENLKNLITRIKSMKNSISTEEATKTSIIMPFFQILGYDVFNPVEFIPEYTADVGIKKGEKVDYAICLNDKLTILIEAKSINQQLEKHDSQLFRYFGTTAAKFAILTNGLIYRFYTDLDEQNRMDSTPFFEIDLEDISDSQIAELKKFCKENFDLSKILDTASELKYLSMIKRVLKEQFINPSDDFVKFILSQEVYDGMKTQSVIDKYKPIVKKSISQYINELVNDKIQNALKDEDAHPVSETSAAEDDETKAEEPIEIQPENLIVTTEDEMQAYYTVKAILAKDFDISRISYKDTRSYFAILIDGMVSKWVCRIFLKESVKFVVIGYDENKKEIRYDIESLDDLFGLSDKLTERTKQLIG</sequence>
<dbReference type="AlphaFoldDB" id="A0A4P9C8X5"/>
<evidence type="ECO:0000256" key="1">
    <source>
        <dbReference type="SAM" id="MobiDB-lite"/>
    </source>
</evidence>
<reference evidence="3 4" key="1">
    <citation type="submission" date="2018-05" db="EMBL/GenBank/DDBJ databases">
        <title>Genome comparison of Eubacterium sp.</title>
        <authorList>
            <person name="Feng Y."/>
            <person name="Sanchez-Andrea I."/>
            <person name="Stams A.J.M."/>
            <person name="De Vos W.M."/>
        </authorList>
    </citation>
    <scope>NUCLEOTIDE SEQUENCE [LARGE SCALE GENOMIC DNA]</scope>
    <source>
        <strain evidence="3 4">YI</strain>
    </source>
</reference>
<evidence type="ECO:0000313" key="4">
    <source>
        <dbReference type="Proteomes" id="UP000218387"/>
    </source>
</evidence>
<dbReference type="InterPro" id="IPR007409">
    <property type="entry name" value="Restrct_endonuc_type1_HsdR_N"/>
</dbReference>
<dbReference type="GO" id="GO:0003677">
    <property type="term" value="F:DNA binding"/>
    <property type="evidence" value="ECO:0007669"/>
    <property type="project" value="UniProtKB-KW"/>
</dbReference>
<proteinExistence type="predicted"/>
<organism evidence="3 4">
    <name type="scientific">Eubacterium maltosivorans</name>
    <dbReference type="NCBI Taxonomy" id="2041044"/>
    <lineage>
        <taxon>Bacteria</taxon>
        <taxon>Bacillati</taxon>
        <taxon>Bacillota</taxon>
        <taxon>Clostridia</taxon>
        <taxon>Eubacteriales</taxon>
        <taxon>Eubacteriaceae</taxon>
        <taxon>Eubacterium</taxon>
    </lineage>
</organism>
<keyword evidence="3" id="KW-0255">Endonuclease</keyword>
<dbReference type="Proteomes" id="UP000218387">
    <property type="component" value="Chromosome"/>
</dbReference>
<name>A0A4P9C8X5_EUBML</name>
<keyword evidence="3" id="KW-0540">Nuclease</keyword>
<dbReference type="RefSeq" id="WP_096920665.1">
    <property type="nucleotide sequence ID" value="NZ_CP029487.1"/>
</dbReference>
<evidence type="ECO:0000313" key="3">
    <source>
        <dbReference type="EMBL" id="QCT71125.1"/>
    </source>
</evidence>
<evidence type="ECO:0000259" key="2">
    <source>
        <dbReference type="Pfam" id="PF04313"/>
    </source>
</evidence>
<feature type="domain" description="Restriction endonuclease type I HsdR N-terminal" evidence="2">
    <location>
        <begin position="62"/>
        <end position="126"/>
    </location>
</feature>
<dbReference type="KEGG" id="emt:CPZ25_007230"/>
<dbReference type="PIRSF" id="PIRSF035009">
    <property type="entry name" value="UCP035009_HSDR_N"/>
    <property type="match status" value="1"/>
</dbReference>